<feature type="signal peptide" evidence="1">
    <location>
        <begin position="1"/>
        <end position="19"/>
    </location>
</feature>
<evidence type="ECO:0000313" key="3">
    <source>
        <dbReference type="Proteomes" id="UP000279962"/>
    </source>
</evidence>
<feature type="chain" id="PRO_5018025252" evidence="1">
    <location>
        <begin position="20"/>
        <end position="147"/>
    </location>
</feature>
<organism evidence="2 3">
    <name type="scientific">Acinetobacter wuhouensis</name>
    <dbReference type="NCBI Taxonomy" id="1879050"/>
    <lineage>
        <taxon>Bacteria</taxon>
        <taxon>Pseudomonadati</taxon>
        <taxon>Pseudomonadota</taxon>
        <taxon>Gammaproteobacteria</taxon>
        <taxon>Moraxellales</taxon>
        <taxon>Moraxellaceae</taxon>
        <taxon>Acinetobacter</taxon>
    </lineage>
</organism>
<protein>
    <submittedName>
        <fullName evidence="2">Uncharacterized protein</fullName>
    </submittedName>
</protein>
<dbReference type="Proteomes" id="UP000279962">
    <property type="component" value="Chromosome"/>
</dbReference>
<name>A0A3G2T6Q2_9GAMM</name>
<evidence type="ECO:0000256" key="1">
    <source>
        <dbReference type="SAM" id="SignalP"/>
    </source>
</evidence>
<keyword evidence="1" id="KW-0732">Signal</keyword>
<reference evidence="2 3" key="1">
    <citation type="submission" date="2018-10" db="EMBL/GenBank/DDBJ databases">
        <title>The complete genome of Acinetobacter wuhouensis strain WCHAW010062.</title>
        <authorList>
            <person name="Hu Y."/>
            <person name="Long H."/>
            <person name="Feng Y."/>
            <person name="Zong Z."/>
        </authorList>
    </citation>
    <scope>NUCLEOTIDE SEQUENCE [LARGE SCALE GENOMIC DNA]</scope>
    <source>
        <strain evidence="2 3">WCHAW010062</strain>
    </source>
</reference>
<dbReference type="RefSeq" id="WP_087553933.1">
    <property type="nucleotide sequence ID" value="NZ_CP033133.1"/>
</dbReference>
<sequence length="147" mass="16737">MLKQSIGIVLLSITVNAVAEPKTQQHVQKKAPQWVLIHQDGYGKTLAQRFTGNEAVSAEYPQAKRFAYKYVYTYGVPSLKIEPKGYIQAIHLINCAEQTRAYEVSQRFKPNGIAIDQDGTMPVYFEPMNLETPEDKALYQYICEAKY</sequence>
<proteinExistence type="predicted"/>
<dbReference type="AlphaFoldDB" id="A0A3G2T6Q2"/>
<accession>A0A3G2T6Q2</accession>
<dbReference type="EMBL" id="CP033133">
    <property type="protein sequence ID" value="AYO55939.1"/>
    <property type="molecule type" value="Genomic_DNA"/>
</dbReference>
<evidence type="ECO:0000313" key="2">
    <source>
        <dbReference type="EMBL" id="AYO55939.1"/>
    </source>
</evidence>
<gene>
    <name evidence="2" type="ORF">CDG68_20880</name>
</gene>